<dbReference type="EMBL" id="CP109207">
    <property type="protein sequence ID" value="WUU54568.1"/>
    <property type="molecule type" value="Genomic_DNA"/>
</dbReference>
<evidence type="ECO:0000313" key="1">
    <source>
        <dbReference type="EMBL" id="WUU54568.1"/>
    </source>
</evidence>
<organism evidence="1">
    <name type="scientific">Streptomyces althioticus</name>
    <dbReference type="NCBI Taxonomy" id="83380"/>
    <lineage>
        <taxon>Bacteria</taxon>
        <taxon>Bacillati</taxon>
        <taxon>Actinomycetota</taxon>
        <taxon>Actinomycetes</taxon>
        <taxon>Kitasatosporales</taxon>
        <taxon>Streptomycetaceae</taxon>
        <taxon>Streptomyces</taxon>
        <taxon>Streptomyces althioticus group</taxon>
    </lineage>
</organism>
<accession>A0ABZ1Y4Z0</accession>
<dbReference type="PROSITE" id="PS51257">
    <property type="entry name" value="PROKAR_LIPOPROTEIN"/>
    <property type="match status" value="1"/>
</dbReference>
<gene>
    <name evidence="1" type="ORF">OIE82_16070</name>
</gene>
<evidence type="ECO:0008006" key="2">
    <source>
        <dbReference type="Google" id="ProtNLM"/>
    </source>
</evidence>
<sequence length="300" mass="34330">MRRKYGATLAVTVLLLLAGCAEEPQPRPWEAVADATVRDLTNEEAVEIERAEQRLIRTCMRDKGFPYWEFPVIGVDEQKSGNYVIESVRWARTYGYGREFDERAERIRTSHRTVRHQNALPREERARYTRALDGDYRDRMTVDLPGPLGTVETPRGGCTNEARAKLYGDAEAWYTARRTVESVLPLYAQDLKRDRRFTDALGRWADCMSGAGRPFDSPDDLRRTRAAAVEGMPDAEADAYDRKLAVTEATCAVESSLGAVVRALEGEYRARTLKPYRDQWDTYRKMRLHALRQARQDSLS</sequence>
<proteinExistence type="predicted"/>
<name>A0ABZ1Y4Z0_9ACTN</name>
<dbReference type="RefSeq" id="WP_371232927.1">
    <property type="nucleotide sequence ID" value="NZ_CP109207.1"/>
</dbReference>
<reference evidence="1" key="1">
    <citation type="submission" date="2022-10" db="EMBL/GenBank/DDBJ databases">
        <title>The complete genomes of actinobacterial strains from the NBC collection.</title>
        <authorList>
            <person name="Joergensen T.S."/>
            <person name="Alvarez Arevalo M."/>
            <person name="Sterndorff E.B."/>
            <person name="Faurdal D."/>
            <person name="Vuksanovic O."/>
            <person name="Mourched A.-S."/>
            <person name="Charusanti P."/>
            <person name="Shaw S."/>
            <person name="Blin K."/>
            <person name="Weber T."/>
        </authorList>
    </citation>
    <scope>NUCLEOTIDE SEQUENCE [LARGE SCALE GENOMIC DNA]</scope>
    <source>
        <strain evidence="1">NBC 01686</strain>
    </source>
</reference>
<protein>
    <recommendedName>
        <fullName evidence="2">Lipoprotein</fullName>
    </recommendedName>
</protein>